<reference evidence="2" key="1">
    <citation type="submission" date="2012-05" db="EMBL/GenBank/DDBJ databases">
        <authorList>
            <person name="Krishnakumar V."/>
            <person name="Cheung F."/>
            <person name="Xiao Y."/>
            <person name="Chan A."/>
            <person name="Moskal W.A."/>
            <person name="Town C.D."/>
        </authorList>
    </citation>
    <scope>NUCLEOTIDE SEQUENCE</scope>
</reference>
<organism evidence="2">
    <name type="scientific">Lotus japonicus</name>
    <name type="common">Lotus corniculatus var. japonicus</name>
    <dbReference type="NCBI Taxonomy" id="34305"/>
    <lineage>
        <taxon>Eukaryota</taxon>
        <taxon>Viridiplantae</taxon>
        <taxon>Streptophyta</taxon>
        <taxon>Embryophyta</taxon>
        <taxon>Tracheophyta</taxon>
        <taxon>Spermatophyta</taxon>
        <taxon>Magnoliopsida</taxon>
        <taxon>eudicotyledons</taxon>
        <taxon>Gunneridae</taxon>
        <taxon>Pentapetalae</taxon>
        <taxon>rosids</taxon>
        <taxon>fabids</taxon>
        <taxon>Fabales</taxon>
        <taxon>Fabaceae</taxon>
        <taxon>Papilionoideae</taxon>
        <taxon>50 kb inversion clade</taxon>
        <taxon>NPAAA clade</taxon>
        <taxon>Hologalegina</taxon>
        <taxon>robinioid clade</taxon>
        <taxon>Loteae</taxon>
        <taxon>Lotus</taxon>
    </lineage>
</organism>
<keyword evidence="1" id="KW-0472">Membrane</keyword>
<sequence length="111" mass="12036">MGLSSLPAPSEGVLCVILVNTAMSISIVKAIFRTFLHIVGIHVSSPSPPTENSQNPPDPSEFQYLSPQRVSLKASEARHQRLGLRVCVAVANNNLNMSVQCVSLNLNQNQR</sequence>
<evidence type="ECO:0000313" key="2">
    <source>
        <dbReference type="EMBL" id="AFK48109.1"/>
    </source>
</evidence>
<feature type="transmembrane region" description="Helical" evidence="1">
    <location>
        <begin position="12"/>
        <end position="32"/>
    </location>
</feature>
<dbReference type="InterPro" id="IPR044249">
    <property type="entry name" value="XERICO-like"/>
</dbReference>
<protein>
    <submittedName>
        <fullName evidence="2">Uncharacterized protein</fullName>
    </submittedName>
</protein>
<keyword evidence="1" id="KW-1133">Transmembrane helix</keyword>
<evidence type="ECO:0000256" key="1">
    <source>
        <dbReference type="SAM" id="Phobius"/>
    </source>
</evidence>
<name>I3T6G7_LOTJA</name>
<proteinExistence type="evidence at transcript level"/>
<dbReference type="AlphaFoldDB" id="I3T6G7"/>
<dbReference type="PANTHER" id="PTHR47258">
    <property type="match status" value="1"/>
</dbReference>
<dbReference type="EMBL" id="BT148315">
    <property type="protein sequence ID" value="AFK48109.1"/>
    <property type="molecule type" value="mRNA"/>
</dbReference>
<keyword evidence="1" id="KW-0812">Transmembrane</keyword>
<dbReference type="PANTHER" id="PTHR47258:SF1">
    <property type="entry name" value="E3 UBIQUITIN-PROTEIN LIGASE XERICO-RELATED"/>
    <property type="match status" value="1"/>
</dbReference>
<accession>I3T6G7</accession>